<sequence>MASTEQKQTQEQEQAPPSATYEAGCHCGYIKFAFTISPGLDEYKVMQCNCSGCTRFGYLLVYPEAKDVVWHNNGRERCSNYRFNTKLKDQMFCPKCGASIGIDNRETLKPHRYGISVRTIYGIDMDKLIYKKGDGRQKMLPAGDLSGHYWDEEKQEMK</sequence>
<dbReference type="Proteomes" id="UP001153334">
    <property type="component" value="Unassembled WGS sequence"/>
</dbReference>
<dbReference type="EMBL" id="JAPESX010001628">
    <property type="protein sequence ID" value="KAJ8112633.1"/>
    <property type="molecule type" value="Genomic_DNA"/>
</dbReference>
<evidence type="ECO:0000313" key="1">
    <source>
        <dbReference type="EMBL" id="KAJ8112633.1"/>
    </source>
</evidence>
<name>A0ACC2IBX9_9PEZI</name>
<protein>
    <submittedName>
        <fullName evidence="1">Uncharacterized protein</fullName>
    </submittedName>
</protein>
<proteinExistence type="predicted"/>
<accession>A0ACC2IBX9</accession>
<keyword evidence="2" id="KW-1185">Reference proteome</keyword>
<comment type="caution">
    <text evidence="1">The sequence shown here is derived from an EMBL/GenBank/DDBJ whole genome shotgun (WGS) entry which is preliminary data.</text>
</comment>
<reference evidence="1" key="1">
    <citation type="submission" date="2022-11" db="EMBL/GenBank/DDBJ databases">
        <title>Genome Sequence of Nemania bipapillata.</title>
        <authorList>
            <person name="Buettner E."/>
        </authorList>
    </citation>
    <scope>NUCLEOTIDE SEQUENCE</scope>
    <source>
        <strain evidence="1">CP14</strain>
    </source>
</reference>
<organism evidence="1 2">
    <name type="scientific">Nemania bipapillata</name>
    <dbReference type="NCBI Taxonomy" id="110536"/>
    <lineage>
        <taxon>Eukaryota</taxon>
        <taxon>Fungi</taxon>
        <taxon>Dikarya</taxon>
        <taxon>Ascomycota</taxon>
        <taxon>Pezizomycotina</taxon>
        <taxon>Sordariomycetes</taxon>
        <taxon>Xylariomycetidae</taxon>
        <taxon>Xylariales</taxon>
        <taxon>Xylariaceae</taxon>
        <taxon>Nemania</taxon>
    </lineage>
</organism>
<gene>
    <name evidence="1" type="ORF">ONZ43_g5350</name>
</gene>
<evidence type="ECO:0000313" key="2">
    <source>
        <dbReference type="Proteomes" id="UP001153334"/>
    </source>
</evidence>